<dbReference type="EMBL" id="KN831998">
    <property type="protein sequence ID" value="KIO00121.1"/>
    <property type="molecule type" value="Genomic_DNA"/>
</dbReference>
<feature type="non-terminal residue" evidence="1">
    <location>
        <position position="1"/>
    </location>
</feature>
<dbReference type="HOGENOM" id="CLU_052689_0_0_1"/>
<reference evidence="2" key="2">
    <citation type="submission" date="2015-01" db="EMBL/GenBank/DDBJ databases">
        <title>Evolutionary Origins and Diversification of the Mycorrhizal Mutualists.</title>
        <authorList>
            <consortium name="DOE Joint Genome Institute"/>
            <consortium name="Mycorrhizal Genomics Consortium"/>
            <person name="Kohler A."/>
            <person name="Kuo A."/>
            <person name="Nagy L.G."/>
            <person name="Floudas D."/>
            <person name="Copeland A."/>
            <person name="Barry K.W."/>
            <person name="Cichocki N."/>
            <person name="Veneault-Fourrey C."/>
            <person name="LaButti K."/>
            <person name="Lindquist E.A."/>
            <person name="Lipzen A."/>
            <person name="Lundell T."/>
            <person name="Morin E."/>
            <person name="Murat C."/>
            <person name="Riley R."/>
            <person name="Ohm R."/>
            <person name="Sun H."/>
            <person name="Tunlid A."/>
            <person name="Henrissat B."/>
            <person name="Grigoriev I.V."/>
            <person name="Hibbett D.S."/>
            <person name="Martin F."/>
        </authorList>
    </citation>
    <scope>NUCLEOTIDE SEQUENCE [LARGE SCALE GENOMIC DNA]</scope>
    <source>
        <strain evidence="2">Marx 270</strain>
    </source>
</reference>
<dbReference type="InParanoid" id="A0A0C3NXQ3"/>
<accession>A0A0C3NXQ3</accession>
<protein>
    <recommendedName>
        <fullName evidence="3">F-box domain-containing protein</fullName>
    </recommendedName>
</protein>
<evidence type="ECO:0008006" key="3">
    <source>
        <dbReference type="Google" id="ProtNLM"/>
    </source>
</evidence>
<sequence length="306" mass="35080">PDLPPELWNHIFDFATYVPYTLVPEIFEKSIFIGPYYNQQYHPKLRAALVTKRYLVRVCRRWWHIAIRHLYRAIYIGRARCLSSLCATLQKYAIGKGTVPGAEPLGQWTQRLDVVIRDHLTRADTEADYYLANIIKCLPNIAIVSFAMTFIPGNVLPTPLFGIVDALRYPASSIRILDWTIPAKPAVSELVELLKSLPRLHTFHCPYLSWGNEKFPASILSSVNTLALTFGPPLAEIDAENTSISLRKIILDTRWDVGLWEEFMDIYGTFLTSIHFDCNNFARNLTDYLDMVNRQCPNLLQMTICV</sequence>
<keyword evidence="2" id="KW-1185">Reference proteome</keyword>
<dbReference type="AlphaFoldDB" id="A0A0C3NXQ3"/>
<proteinExistence type="predicted"/>
<dbReference type="Proteomes" id="UP000054217">
    <property type="component" value="Unassembled WGS sequence"/>
</dbReference>
<organism evidence="1 2">
    <name type="scientific">Pisolithus tinctorius Marx 270</name>
    <dbReference type="NCBI Taxonomy" id="870435"/>
    <lineage>
        <taxon>Eukaryota</taxon>
        <taxon>Fungi</taxon>
        <taxon>Dikarya</taxon>
        <taxon>Basidiomycota</taxon>
        <taxon>Agaricomycotina</taxon>
        <taxon>Agaricomycetes</taxon>
        <taxon>Agaricomycetidae</taxon>
        <taxon>Boletales</taxon>
        <taxon>Sclerodermatineae</taxon>
        <taxon>Pisolithaceae</taxon>
        <taxon>Pisolithus</taxon>
    </lineage>
</organism>
<name>A0A0C3NXQ3_PISTI</name>
<dbReference type="OrthoDB" id="3256525at2759"/>
<evidence type="ECO:0000313" key="1">
    <source>
        <dbReference type="EMBL" id="KIO00121.1"/>
    </source>
</evidence>
<gene>
    <name evidence="1" type="ORF">M404DRAFT_61590</name>
</gene>
<reference evidence="1 2" key="1">
    <citation type="submission" date="2014-04" db="EMBL/GenBank/DDBJ databases">
        <authorList>
            <consortium name="DOE Joint Genome Institute"/>
            <person name="Kuo A."/>
            <person name="Kohler A."/>
            <person name="Costa M.D."/>
            <person name="Nagy L.G."/>
            <person name="Floudas D."/>
            <person name="Copeland A."/>
            <person name="Barry K.W."/>
            <person name="Cichocki N."/>
            <person name="Veneault-Fourrey C."/>
            <person name="LaButti K."/>
            <person name="Lindquist E.A."/>
            <person name="Lipzen A."/>
            <person name="Lundell T."/>
            <person name="Morin E."/>
            <person name="Murat C."/>
            <person name="Sun H."/>
            <person name="Tunlid A."/>
            <person name="Henrissat B."/>
            <person name="Grigoriev I.V."/>
            <person name="Hibbett D.S."/>
            <person name="Martin F."/>
            <person name="Nordberg H.P."/>
            <person name="Cantor M.N."/>
            <person name="Hua S.X."/>
        </authorList>
    </citation>
    <scope>NUCLEOTIDE SEQUENCE [LARGE SCALE GENOMIC DNA]</scope>
    <source>
        <strain evidence="1 2">Marx 270</strain>
    </source>
</reference>
<feature type="non-terminal residue" evidence="1">
    <location>
        <position position="306"/>
    </location>
</feature>
<evidence type="ECO:0000313" key="2">
    <source>
        <dbReference type="Proteomes" id="UP000054217"/>
    </source>
</evidence>